<protein>
    <recommendedName>
        <fullName evidence="1">F-box domain-containing protein</fullName>
    </recommendedName>
</protein>
<feature type="domain" description="F-box" evidence="1">
    <location>
        <begin position="8"/>
        <end position="43"/>
    </location>
</feature>
<gene>
    <name evidence="2" type="ORF">POPTR_007G045601</name>
</gene>
<dbReference type="Proteomes" id="UP000006729">
    <property type="component" value="Chromosome 7"/>
</dbReference>
<evidence type="ECO:0000313" key="2">
    <source>
        <dbReference type="EMBL" id="RQO92505.1"/>
    </source>
</evidence>
<dbReference type="InterPro" id="IPR036047">
    <property type="entry name" value="F-box-like_dom_sf"/>
</dbReference>
<proteinExistence type="predicted"/>
<dbReference type="EMBL" id="CM009296">
    <property type="protein sequence ID" value="RQO92504.1"/>
    <property type="molecule type" value="Genomic_DNA"/>
</dbReference>
<dbReference type="EMBL" id="CM009296">
    <property type="protein sequence ID" value="RQO92506.1"/>
    <property type="molecule type" value="Genomic_DNA"/>
</dbReference>
<reference evidence="2 3" key="1">
    <citation type="journal article" date="2006" name="Science">
        <title>The genome of black cottonwood, Populus trichocarpa (Torr. &amp; Gray).</title>
        <authorList>
            <person name="Tuskan G.A."/>
            <person name="Difazio S."/>
            <person name="Jansson S."/>
            <person name="Bohlmann J."/>
            <person name="Grigoriev I."/>
            <person name="Hellsten U."/>
            <person name="Putnam N."/>
            <person name="Ralph S."/>
            <person name="Rombauts S."/>
            <person name="Salamov A."/>
            <person name="Schein J."/>
            <person name="Sterck L."/>
            <person name="Aerts A."/>
            <person name="Bhalerao R.R."/>
            <person name="Bhalerao R.P."/>
            <person name="Blaudez D."/>
            <person name="Boerjan W."/>
            <person name="Brun A."/>
            <person name="Brunner A."/>
            <person name="Busov V."/>
            <person name="Campbell M."/>
            <person name="Carlson J."/>
            <person name="Chalot M."/>
            <person name="Chapman J."/>
            <person name="Chen G.L."/>
            <person name="Cooper D."/>
            <person name="Coutinho P.M."/>
            <person name="Couturier J."/>
            <person name="Covert S."/>
            <person name="Cronk Q."/>
            <person name="Cunningham R."/>
            <person name="Davis J."/>
            <person name="Degroeve S."/>
            <person name="Dejardin A."/>
            <person name="Depamphilis C."/>
            <person name="Detter J."/>
            <person name="Dirks B."/>
            <person name="Dubchak I."/>
            <person name="Duplessis S."/>
            <person name="Ehlting J."/>
            <person name="Ellis B."/>
            <person name="Gendler K."/>
            <person name="Goodstein D."/>
            <person name="Gribskov M."/>
            <person name="Grimwood J."/>
            <person name="Groover A."/>
            <person name="Gunter L."/>
            <person name="Hamberger B."/>
            <person name="Heinze B."/>
            <person name="Helariutta Y."/>
            <person name="Henrissat B."/>
            <person name="Holligan D."/>
            <person name="Holt R."/>
            <person name="Huang W."/>
            <person name="Islam-Faridi N."/>
            <person name="Jones S."/>
            <person name="Jones-Rhoades M."/>
            <person name="Jorgensen R."/>
            <person name="Joshi C."/>
            <person name="Kangasjarvi J."/>
            <person name="Karlsson J."/>
            <person name="Kelleher C."/>
            <person name="Kirkpatrick R."/>
            <person name="Kirst M."/>
            <person name="Kohler A."/>
            <person name="Kalluri U."/>
            <person name="Larimer F."/>
            <person name="Leebens-Mack J."/>
            <person name="Leple J.C."/>
            <person name="Locascio P."/>
            <person name="Lou Y."/>
            <person name="Lucas S."/>
            <person name="Martin F."/>
            <person name="Montanini B."/>
            <person name="Napoli C."/>
            <person name="Nelson D.R."/>
            <person name="Nelson C."/>
            <person name="Nieminen K."/>
            <person name="Nilsson O."/>
            <person name="Pereda V."/>
            <person name="Peter G."/>
            <person name="Philippe R."/>
            <person name="Pilate G."/>
            <person name="Poliakov A."/>
            <person name="Razumovskaya J."/>
            <person name="Richardson P."/>
            <person name="Rinaldi C."/>
            <person name="Ritland K."/>
            <person name="Rouze P."/>
            <person name="Ryaboy D."/>
            <person name="Schmutz J."/>
            <person name="Schrader J."/>
            <person name="Segerman B."/>
            <person name="Shin H."/>
            <person name="Siddiqui A."/>
            <person name="Sterky F."/>
            <person name="Terry A."/>
            <person name="Tsai C.J."/>
            <person name="Uberbacher E."/>
            <person name="Unneberg P."/>
            <person name="Vahala J."/>
            <person name="Wall K."/>
            <person name="Wessler S."/>
            <person name="Yang G."/>
            <person name="Yin T."/>
            <person name="Douglas C."/>
            <person name="Marra M."/>
            <person name="Sandberg G."/>
            <person name="Van de Peer Y."/>
            <person name="Rokhsar D."/>
        </authorList>
    </citation>
    <scope>NUCLEOTIDE SEQUENCE [LARGE SCALE GENOMIC DNA]</scope>
    <source>
        <strain evidence="3">cv. Nisqually</strain>
        <strain evidence="2">Nisqually-1</strain>
    </source>
</reference>
<dbReference type="AlphaFoldDB" id="A0A3N7FBK0"/>
<dbReference type="InParanoid" id="A0A3N7FBK0"/>
<dbReference type="OMA" id="WGMVRIT"/>
<dbReference type="InterPro" id="IPR032675">
    <property type="entry name" value="LRR_dom_sf"/>
</dbReference>
<dbReference type="SUPFAM" id="SSF81383">
    <property type="entry name" value="F-box domain"/>
    <property type="match status" value="1"/>
</dbReference>
<evidence type="ECO:0000259" key="1">
    <source>
        <dbReference type="Pfam" id="PF12937"/>
    </source>
</evidence>
<dbReference type="OrthoDB" id="2269034at2759"/>
<reference evidence="2" key="2">
    <citation type="submission" date="2017-07" db="EMBL/GenBank/DDBJ databases">
        <title>WGS assembly of Populus trichocarpa.</title>
        <authorList>
            <person name="Tuskan G."/>
            <person name="Difazio S."/>
            <person name="Jansson S."/>
            <person name="Bohlmann J."/>
            <person name="Grigoriev I."/>
            <person name="Hellsten U."/>
            <person name="Putnam N."/>
            <person name="Ralph S."/>
            <person name="Rombauts S."/>
            <person name="Salamov A."/>
            <person name="Schein J."/>
            <person name="Sterck L."/>
            <person name="Aerts A."/>
            <person name="Bhalerao R."/>
            <person name="Bhalerao R."/>
            <person name="Blaudez D."/>
            <person name="Boerjan W."/>
            <person name="Brun A."/>
            <person name="Brunner A."/>
            <person name="Busov V."/>
            <person name="Campbell M."/>
            <person name="Carlson J."/>
            <person name="Chalot M."/>
            <person name="Chapman J."/>
            <person name="Chen G."/>
            <person name="Cooper D."/>
            <person name="Coutinho P."/>
            <person name="Couturier J."/>
            <person name="Covert S."/>
            <person name="Cronk Q."/>
            <person name="Cunningham R."/>
            <person name="Davis J."/>
            <person name="Degroeve S."/>
            <person name="Dejardin A."/>
            <person name="Depamphilis C."/>
            <person name="Detter J."/>
            <person name="Dirks B."/>
            <person name="Dubchak I."/>
            <person name="Duplessis S."/>
            <person name="Ehlting J."/>
            <person name="Ellis B."/>
            <person name="Gendler K."/>
            <person name="Goodstein D."/>
            <person name="Gribskov M."/>
            <person name="Grimwood J."/>
            <person name="Groover A."/>
            <person name="Gunter L."/>
            <person name="Hamberger B."/>
            <person name="Heinze B."/>
            <person name="Helariutta Y."/>
            <person name="Henrissat B."/>
            <person name="Holligan D."/>
            <person name="Holt R."/>
            <person name="Huang W."/>
            <person name="Islam-Faridi N."/>
            <person name="Jones S."/>
            <person name="Jones-Rhoades M."/>
            <person name="Jorgensen R."/>
            <person name="Joshi C."/>
            <person name="Kangasjarvi J."/>
            <person name="Karlsson J."/>
            <person name="Kelleher C."/>
            <person name="Kirkpatrick R."/>
            <person name="Kirst M."/>
            <person name="Kohler A."/>
            <person name="Kalluri U."/>
            <person name="Larimer F."/>
            <person name="Leebens-Mack J."/>
            <person name="Leple J."/>
            <person name="Locascio P."/>
            <person name="Lou Y."/>
            <person name="Lucas S."/>
            <person name="Martin F."/>
            <person name="Montanini B."/>
            <person name="Napoli C."/>
            <person name="Nelson D."/>
            <person name="Nelson C."/>
            <person name="Nieminen K."/>
            <person name="Nilsson O."/>
            <person name="Pereda V."/>
            <person name="Peter G."/>
            <person name="Philippe R."/>
            <person name="Pilate G."/>
            <person name="Poliakov A."/>
            <person name="Razumovskaya J."/>
            <person name="Richardson P."/>
            <person name="Rinaldi C."/>
            <person name="Ritland K."/>
            <person name="Rouze P."/>
            <person name="Ryaboy D."/>
            <person name="Schmutz J."/>
            <person name="Schrader J."/>
            <person name="Segerman B."/>
            <person name="Shin H."/>
            <person name="Siddiqui A."/>
            <person name="Sterky F."/>
            <person name="Terry A."/>
            <person name="Tsai C."/>
            <person name="Uberbacher E."/>
            <person name="Unneberg P."/>
            <person name="Vahala J."/>
            <person name="Wall K."/>
            <person name="Wessler S."/>
            <person name="Yang G."/>
            <person name="Yin T."/>
            <person name="Douglas C."/>
            <person name="Marra M."/>
            <person name="Sandberg G."/>
            <person name="Van De Peer Y."/>
            <person name="Rokhsar D."/>
        </authorList>
    </citation>
    <scope>NUCLEOTIDE SEQUENCE</scope>
    <source>
        <strain evidence="2">Nisqually-1</strain>
    </source>
</reference>
<dbReference type="EMBL" id="CM009296">
    <property type="protein sequence ID" value="RQO92503.1"/>
    <property type="molecule type" value="Genomic_DNA"/>
</dbReference>
<organism evidence="2 3">
    <name type="scientific">Populus trichocarpa</name>
    <name type="common">Western balsam poplar</name>
    <name type="synonym">Populus balsamifera subsp. trichocarpa</name>
    <dbReference type="NCBI Taxonomy" id="3694"/>
    <lineage>
        <taxon>Eukaryota</taxon>
        <taxon>Viridiplantae</taxon>
        <taxon>Streptophyta</taxon>
        <taxon>Embryophyta</taxon>
        <taxon>Tracheophyta</taxon>
        <taxon>Spermatophyta</taxon>
        <taxon>Magnoliopsida</taxon>
        <taxon>eudicotyledons</taxon>
        <taxon>Gunneridae</taxon>
        <taxon>Pentapetalae</taxon>
        <taxon>rosids</taxon>
        <taxon>fabids</taxon>
        <taxon>Malpighiales</taxon>
        <taxon>Salicaceae</taxon>
        <taxon>Saliceae</taxon>
        <taxon>Populus</taxon>
    </lineage>
</organism>
<evidence type="ECO:0000313" key="3">
    <source>
        <dbReference type="Proteomes" id="UP000006729"/>
    </source>
</evidence>
<dbReference type="Gene3D" id="3.80.10.10">
    <property type="entry name" value="Ribonuclease Inhibitor"/>
    <property type="match status" value="1"/>
</dbReference>
<dbReference type="SMR" id="A0A3N7FBK0"/>
<dbReference type="STRING" id="3694.A0A3N7FBK0"/>
<dbReference type="EMBL" id="CM009296">
    <property type="protein sequence ID" value="RQO92505.1"/>
    <property type="molecule type" value="Genomic_DNA"/>
</dbReference>
<name>A0A3N7FBK0_POPTR</name>
<sequence length="99" mass="11248">MEKEEAGIDRLPIDLLAYIFGLITPFTDLAQASSVCRKWKEGVKQSLAQRNSLSFSGWKMDDDSTTRLVRLAYNLKELDMSRWGCQITDNGLYQISLAN</sequence>
<accession>A0A3N7FBK0</accession>
<keyword evidence="3" id="KW-1185">Reference proteome</keyword>
<dbReference type="Gramene" id="Potri.007G045601.1.v4.1">
    <property type="protein sequence ID" value="Potri.007G045601.1.v4.1"/>
    <property type="gene ID" value="Potri.007G045601.v4.1"/>
</dbReference>
<dbReference type="Pfam" id="PF12937">
    <property type="entry name" value="F-box-like"/>
    <property type="match status" value="1"/>
</dbReference>
<dbReference type="InterPro" id="IPR001810">
    <property type="entry name" value="F-box_dom"/>
</dbReference>